<dbReference type="EMBL" id="CAJOBC010003365">
    <property type="protein sequence ID" value="CAF3779895.1"/>
    <property type="molecule type" value="Genomic_DNA"/>
</dbReference>
<gene>
    <name evidence="2" type="ORF">GPM918_LOCUS14150</name>
    <name evidence="3" type="ORF">OVA965_LOCUS21938</name>
    <name evidence="4" type="ORF">SRO942_LOCUS14150</name>
    <name evidence="5" type="ORF">TMI583_LOCUS22651</name>
</gene>
<name>A0A814HC19_9BILA</name>
<comment type="caution">
    <text evidence="2">The sequence shown here is derived from an EMBL/GenBank/DDBJ whole genome shotgun (WGS) entry which is preliminary data.</text>
</comment>
<evidence type="ECO:0000313" key="5">
    <source>
        <dbReference type="EMBL" id="CAF3969438.1"/>
    </source>
</evidence>
<sequence length="318" mass="37272">MAIIYSRCSNSLTETMTTESKTTFTTAESISTSFPSYERQDAAATTDKQEVKNDQSVPIKDLKFWLKIICTQFLIRHPFWKSFSLPIILGQLSTHSKTDYSDTRHLYFVYGIIAFHFLSGILISDRKFRHALGFLPHIFGLLLSAYLLSTDVFQKLNPWIRIRTVTHALGTMSTICFISSLHTSSARFRSILRYLSLYLNVFYLVLNSYIYWWSNDEIRLYGIPLYGFLIRIHAIIWLIVSAGFCLDIYILRACQVSLYLTILNLFIDMHMRFWTNIVQINFWIQFDSIIDDLVILCGYFYLYQFYINKQPKTKPKAE</sequence>
<dbReference type="GO" id="GO:0043123">
    <property type="term" value="P:positive regulation of canonical NF-kappaB signal transduction"/>
    <property type="evidence" value="ECO:0007669"/>
    <property type="project" value="TreeGrafter"/>
</dbReference>
<dbReference type="EMBL" id="CAJNOK010012190">
    <property type="protein sequence ID" value="CAF1157896.1"/>
    <property type="molecule type" value="Genomic_DNA"/>
</dbReference>
<evidence type="ECO:0000313" key="6">
    <source>
        <dbReference type="Proteomes" id="UP000663829"/>
    </source>
</evidence>
<dbReference type="Proteomes" id="UP000677228">
    <property type="component" value="Unassembled WGS sequence"/>
</dbReference>
<keyword evidence="6" id="KW-1185">Reference proteome</keyword>
<dbReference type="AlphaFoldDB" id="A0A814HC19"/>
<dbReference type="EMBL" id="CAJNOQ010003365">
    <property type="protein sequence ID" value="CAF1008774.1"/>
    <property type="molecule type" value="Genomic_DNA"/>
</dbReference>
<dbReference type="EMBL" id="CAJOBA010033713">
    <property type="protein sequence ID" value="CAF3969438.1"/>
    <property type="molecule type" value="Genomic_DNA"/>
</dbReference>
<proteinExistence type="predicted"/>
<dbReference type="PANTHER" id="PTHR31034">
    <property type="entry name" value="TRANSMEMBRANE PROTEIN 101"/>
    <property type="match status" value="1"/>
</dbReference>
<dbReference type="Proteomes" id="UP000682733">
    <property type="component" value="Unassembled WGS sequence"/>
</dbReference>
<feature type="transmembrane region" description="Helical" evidence="1">
    <location>
        <begin position="105"/>
        <end position="124"/>
    </location>
</feature>
<accession>A0A814HC19</accession>
<dbReference type="OrthoDB" id="10008590at2759"/>
<feature type="transmembrane region" description="Helical" evidence="1">
    <location>
        <begin position="191"/>
        <end position="213"/>
    </location>
</feature>
<feature type="transmembrane region" description="Helical" evidence="1">
    <location>
        <begin position="256"/>
        <end position="274"/>
    </location>
</feature>
<reference evidence="2" key="1">
    <citation type="submission" date="2021-02" db="EMBL/GenBank/DDBJ databases">
        <authorList>
            <person name="Nowell W R."/>
        </authorList>
    </citation>
    <scope>NUCLEOTIDE SEQUENCE</scope>
</reference>
<evidence type="ECO:0000313" key="3">
    <source>
        <dbReference type="EMBL" id="CAF1157896.1"/>
    </source>
</evidence>
<keyword evidence="1" id="KW-0472">Membrane</keyword>
<organism evidence="2 6">
    <name type="scientific">Didymodactylos carnosus</name>
    <dbReference type="NCBI Taxonomy" id="1234261"/>
    <lineage>
        <taxon>Eukaryota</taxon>
        <taxon>Metazoa</taxon>
        <taxon>Spiralia</taxon>
        <taxon>Gnathifera</taxon>
        <taxon>Rotifera</taxon>
        <taxon>Eurotatoria</taxon>
        <taxon>Bdelloidea</taxon>
        <taxon>Philodinida</taxon>
        <taxon>Philodinidae</taxon>
        <taxon>Didymodactylos</taxon>
    </lineage>
</organism>
<feature type="transmembrane region" description="Helical" evidence="1">
    <location>
        <begin position="225"/>
        <end position="249"/>
    </location>
</feature>
<keyword evidence="1" id="KW-1133">Transmembrane helix</keyword>
<dbReference type="Proteomes" id="UP000681722">
    <property type="component" value="Unassembled WGS sequence"/>
</dbReference>
<keyword evidence="1" id="KW-0812">Transmembrane</keyword>
<dbReference type="Pfam" id="PF15111">
    <property type="entry name" value="TMEM101"/>
    <property type="match status" value="1"/>
</dbReference>
<evidence type="ECO:0000256" key="1">
    <source>
        <dbReference type="SAM" id="Phobius"/>
    </source>
</evidence>
<dbReference type="Proteomes" id="UP000663829">
    <property type="component" value="Unassembled WGS sequence"/>
</dbReference>
<dbReference type="InterPro" id="IPR029371">
    <property type="entry name" value="TMEM101"/>
</dbReference>
<evidence type="ECO:0000313" key="4">
    <source>
        <dbReference type="EMBL" id="CAF3779895.1"/>
    </source>
</evidence>
<evidence type="ECO:0000313" key="2">
    <source>
        <dbReference type="EMBL" id="CAF1008774.1"/>
    </source>
</evidence>
<feature type="transmembrane region" description="Helical" evidence="1">
    <location>
        <begin position="280"/>
        <end position="302"/>
    </location>
</feature>
<feature type="transmembrane region" description="Helical" evidence="1">
    <location>
        <begin position="131"/>
        <end position="148"/>
    </location>
</feature>
<protein>
    <submittedName>
        <fullName evidence="2">Uncharacterized protein</fullName>
    </submittedName>
</protein>
<feature type="transmembrane region" description="Helical" evidence="1">
    <location>
        <begin position="160"/>
        <end position="179"/>
    </location>
</feature>
<dbReference type="PANTHER" id="PTHR31034:SF2">
    <property type="entry name" value="TRANSMEMBRANE PROTEIN 101"/>
    <property type="match status" value="1"/>
</dbReference>